<dbReference type="STRING" id="77020.A0A0M8MN25"/>
<evidence type="ECO:0000256" key="1">
    <source>
        <dbReference type="SAM" id="MobiDB-lite"/>
    </source>
</evidence>
<feature type="compositionally biased region" description="Polar residues" evidence="1">
    <location>
        <begin position="69"/>
        <end position="86"/>
    </location>
</feature>
<feature type="domain" description="Peroxisomal membrane protein PEX14-like KPWE" evidence="2">
    <location>
        <begin position="94"/>
        <end position="142"/>
    </location>
</feature>
<evidence type="ECO:0000313" key="5">
    <source>
        <dbReference type="Proteomes" id="UP000037751"/>
    </source>
</evidence>
<dbReference type="Proteomes" id="UP000037751">
    <property type="component" value="Unassembled WGS sequence"/>
</dbReference>
<feature type="domain" description="PEX14-like helix-turn-helix" evidence="3">
    <location>
        <begin position="11"/>
        <end position="53"/>
    </location>
</feature>
<gene>
    <name evidence="4" type="ORF">Malapachy_0032</name>
</gene>
<dbReference type="AlphaFoldDB" id="A0A0M8MN25"/>
<protein>
    <submittedName>
        <fullName evidence="4">Uncharacterized protein</fullName>
    </submittedName>
</protein>
<dbReference type="OrthoDB" id="9936937at2759"/>
<name>A0A0M8MN25_9BASI</name>
<evidence type="ECO:0000259" key="3">
    <source>
        <dbReference type="Pfam" id="PF25871"/>
    </source>
</evidence>
<dbReference type="VEuPathDB" id="FungiDB:Malapachy_0032"/>
<dbReference type="InterPro" id="IPR058841">
    <property type="entry name" value="HTH_76"/>
</dbReference>
<organism evidence="4 5">
    <name type="scientific">Malassezia pachydermatis</name>
    <dbReference type="NCBI Taxonomy" id="77020"/>
    <lineage>
        <taxon>Eukaryota</taxon>
        <taxon>Fungi</taxon>
        <taxon>Dikarya</taxon>
        <taxon>Basidiomycota</taxon>
        <taxon>Ustilaginomycotina</taxon>
        <taxon>Malasseziomycetes</taxon>
        <taxon>Malasseziales</taxon>
        <taxon>Malasseziaceae</taxon>
        <taxon>Malassezia</taxon>
    </lineage>
</organism>
<comment type="caution">
    <text evidence="4">The sequence shown here is derived from an EMBL/GenBank/DDBJ whole genome shotgun (WGS) entry which is preliminary data.</text>
</comment>
<proteinExistence type="predicted"/>
<dbReference type="EMBL" id="LGAV01000006">
    <property type="protein sequence ID" value="KOS13407.1"/>
    <property type="molecule type" value="Genomic_DNA"/>
</dbReference>
<dbReference type="PANTHER" id="PTHR36855">
    <property type="entry name" value="CHROMOSOME 10, WHOLE GENOME SHOTGUN SEQUENCE"/>
    <property type="match status" value="1"/>
</dbReference>
<dbReference type="PANTHER" id="PTHR36855:SF1">
    <property type="entry name" value="PEROXISOME MEMBRANE ANCHOR PROTEIN PEX14P N-TERMINAL DOMAIN-CONTAINING PROTEIN"/>
    <property type="match status" value="1"/>
</dbReference>
<evidence type="ECO:0000259" key="2">
    <source>
        <dbReference type="Pfam" id="PF17733"/>
    </source>
</evidence>
<feature type="region of interest" description="Disordered" evidence="1">
    <location>
        <begin position="50"/>
        <end position="94"/>
    </location>
</feature>
<accession>A0A0M8MN25</accession>
<keyword evidence="5" id="KW-1185">Reference proteome</keyword>
<reference evidence="4 5" key="1">
    <citation type="submission" date="2015-07" db="EMBL/GenBank/DDBJ databases">
        <title>Draft Genome Sequence of Malassezia furfur CBS1878 and Malassezia pachydermatis CBS1879.</title>
        <authorList>
            <person name="Triana S."/>
            <person name="Ohm R."/>
            <person name="Gonzalez A."/>
            <person name="DeCock H."/>
            <person name="Restrepo S."/>
            <person name="Celis A."/>
        </authorList>
    </citation>
    <scope>NUCLEOTIDE SEQUENCE [LARGE SCALE GENOMIC DNA]</scope>
    <source>
        <strain evidence="4 5">CBS 1879</strain>
    </source>
</reference>
<sequence>MSSVTESSITDDAEFQAGIQAIVSNLRAQGASEEDIEDTIAQARSFYMERKSNERMSESSSAVMEGISATESSTDSSHMTSDNQPSYDGDKEKYPSSFSAIVELIATGREDQLTNIRDIPLKINEEPPSESKMERPKKPWEQA</sequence>
<dbReference type="GeneID" id="28726441"/>
<dbReference type="InterPro" id="IPR040554">
    <property type="entry name" value="KPWE_PEX14_dom"/>
</dbReference>
<feature type="region of interest" description="Disordered" evidence="1">
    <location>
        <begin position="116"/>
        <end position="143"/>
    </location>
</feature>
<feature type="compositionally biased region" description="Basic and acidic residues" evidence="1">
    <location>
        <begin position="119"/>
        <end position="143"/>
    </location>
</feature>
<dbReference type="RefSeq" id="XP_017991039.1">
    <property type="nucleotide sequence ID" value="XM_018134566.1"/>
</dbReference>
<dbReference type="Pfam" id="PF17733">
    <property type="entry name" value="KPWE_dom"/>
    <property type="match status" value="1"/>
</dbReference>
<dbReference type="Pfam" id="PF25871">
    <property type="entry name" value="HTH_76"/>
    <property type="match status" value="1"/>
</dbReference>
<evidence type="ECO:0000313" key="4">
    <source>
        <dbReference type="EMBL" id="KOS13407.1"/>
    </source>
</evidence>